<dbReference type="Pfam" id="PF23493">
    <property type="entry name" value="CysS_C"/>
    <property type="match status" value="1"/>
</dbReference>
<evidence type="ECO:0000256" key="6">
    <source>
        <dbReference type="ARBA" id="ARBA00022723"/>
    </source>
</evidence>
<keyword evidence="11 12" id="KW-0030">Aminoacyl-tRNA synthetase</keyword>
<evidence type="ECO:0000256" key="5">
    <source>
        <dbReference type="ARBA" id="ARBA00022598"/>
    </source>
</evidence>
<name>A0A934VXR4_9BACT</name>
<evidence type="ECO:0000259" key="13">
    <source>
        <dbReference type="Pfam" id="PF01406"/>
    </source>
</evidence>
<proteinExistence type="inferred from homology"/>
<evidence type="ECO:0000256" key="3">
    <source>
        <dbReference type="ARBA" id="ARBA00011245"/>
    </source>
</evidence>
<keyword evidence="10 12" id="KW-0648">Protein biosynthesis</keyword>
<dbReference type="GO" id="GO:0005829">
    <property type="term" value="C:cytosol"/>
    <property type="evidence" value="ECO:0007669"/>
    <property type="project" value="TreeGrafter"/>
</dbReference>
<evidence type="ECO:0000256" key="11">
    <source>
        <dbReference type="ARBA" id="ARBA00023146"/>
    </source>
</evidence>
<sequence length="465" mass="52214">MQLSLYDTMSRKLCPILPSDGTTLRFYCCGPTVYGPAHIGNFRTFVMQDLFRRVVEMTGTPTRHVRNLTDVDDKTILRSQAENQTLATFTRQWTGRFHRDCAELNLLPPHIEPSAVAHIPDQIALIEKLLSKGHAYVANDKSVYFNTASFPQYGALSRLNERSITTGSGRLSQDEYERESAADFALWKSYRPDDGENSWHSPWGQGRPGWHIECSAMSMKHLGESFDLHSGGVDLIFPHHENEIAQSEAATGKPFVQHWFHIAHLLVDGRKMSKSLGNLHTLADLRNRGYSANELRYVLMSGTYRQPLNFTFASLAAARKAISRLGLLHQRLGGDPGYLLPAPEGFGVFLPVVEALCDDLNSAEALGRLFTITRKITADLDADRCSQAQCEQYQHGFALVLHLFGIILSPNHEGEAPPWVHALAAERLHARRHKDWHNADLLRVQLANSGWQVSDSTDSYTLYPL</sequence>
<dbReference type="InterPro" id="IPR056411">
    <property type="entry name" value="CysS_C"/>
</dbReference>
<dbReference type="Pfam" id="PF09190">
    <property type="entry name" value="DALR_2"/>
    <property type="match status" value="1"/>
</dbReference>
<feature type="domain" description="Cysteinyl-tRNA ligase anticodon binding" evidence="15">
    <location>
        <begin position="415"/>
        <end position="456"/>
    </location>
</feature>
<keyword evidence="6 12" id="KW-0479">Metal-binding</keyword>
<feature type="short sequence motif" description="'HIGH' region" evidence="12">
    <location>
        <begin position="31"/>
        <end position="41"/>
    </location>
</feature>
<evidence type="ECO:0000313" key="17">
    <source>
        <dbReference type="Proteomes" id="UP000603141"/>
    </source>
</evidence>
<dbReference type="Proteomes" id="UP000603141">
    <property type="component" value="Unassembled WGS sequence"/>
</dbReference>
<dbReference type="HAMAP" id="MF_00041">
    <property type="entry name" value="Cys_tRNA_synth"/>
    <property type="match status" value="1"/>
</dbReference>
<dbReference type="SUPFAM" id="SSF47323">
    <property type="entry name" value="Anticodon-binding domain of a subclass of class I aminoacyl-tRNA synthetases"/>
    <property type="match status" value="1"/>
</dbReference>
<evidence type="ECO:0000259" key="15">
    <source>
        <dbReference type="Pfam" id="PF23493"/>
    </source>
</evidence>
<dbReference type="InterPro" id="IPR024909">
    <property type="entry name" value="Cys-tRNA/MSH_ligase"/>
</dbReference>
<dbReference type="InterPro" id="IPR015273">
    <property type="entry name" value="Cys-tRNA-synt_Ia_DALR"/>
</dbReference>
<dbReference type="Pfam" id="PF01406">
    <property type="entry name" value="tRNA-synt_1e"/>
    <property type="match status" value="1"/>
</dbReference>
<dbReference type="SUPFAM" id="SSF52374">
    <property type="entry name" value="Nucleotidylyl transferase"/>
    <property type="match status" value="1"/>
</dbReference>
<dbReference type="Gene3D" id="1.20.120.1910">
    <property type="entry name" value="Cysteine-tRNA ligase, C-terminal anti-codon recognition domain"/>
    <property type="match status" value="1"/>
</dbReference>
<dbReference type="InterPro" id="IPR032678">
    <property type="entry name" value="tRNA-synt_1_cat_dom"/>
</dbReference>
<comment type="caution">
    <text evidence="16">The sequence shown here is derived from an EMBL/GenBank/DDBJ whole genome shotgun (WGS) entry which is preliminary data.</text>
</comment>
<feature type="short sequence motif" description="'KMSKS' region" evidence="12">
    <location>
        <begin position="271"/>
        <end position="275"/>
    </location>
</feature>
<dbReference type="PANTHER" id="PTHR10890">
    <property type="entry name" value="CYSTEINYL-TRNA SYNTHETASE"/>
    <property type="match status" value="1"/>
</dbReference>
<dbReference type="PRINTS" id="PR00983">
    <property type="entry name" value="TRNASYNTHCYS"/>
</dbReference>
<keyword evidence="4 12" id="KW-0963">Cytoplasm</keyword>
<dbReference type="RefSeq" id="WP_200272230.1">
    <property type="nucleotide sequence ID" value="NZ_JAENIJ010000027.1"/>
</dbReference>
<dbReference type="Gene3D" id="3.40.50.620">
    <property type="entry name" value="HUPs"/>
    <property type="match status" value="1"/>
</dbReference>
<gene>
    <name evidence="12" type="primary">cysS</name>
    <name evidence="16" type="ORF">JIN85_15175</name>
</gene>
<keyword evidence="7 12" id="KW-0547">Nucleotide-binding</keyword>
<evidence type="ECO:0000256" key="7">
    <source>
        <dbReference type="ARBA" id="ARBA00022741"/>
    </source>
</evidence>
<feature type="binding site" evidence="12">
    <location>
        <position position="29"/>
    </location>
    <ligand>
        <name>Zn(2+)</name>
        <dbReference type="ChEBI" id="CHEBI:29105"/>
    </ligand>
</feature>
<feature type="domain" description="Cysteinyl-tRNA synthetase class Ia DALR" evidence="14">
    <location>
        <begin position="353"/>
        <end position="406"/>
    </location>
</feature>
<dbReference type="InterPro" id="IPR015803">
    <property type="entry name" value="Cys-tRNA-ligase"/>
</dbReference>
<dbReference type="NCBIfam" id="TIGR00435">
    <property type="entry name" value="cysS"/>
    <property type="match status" value="1"/>
</dbReference>
<protein>
    <recommendedName>
        <fullName evidence="12">Cysteine--tRNA ligase</fullName>
        <ecNumber evidence="12">6.1.1.16</ecNumber>
    </recommendedName>
    <alternativeName>
        <fullName evidence="12">Cysteinyl-tRNA synthetase</fullName>
        <shortName evidence="12">CysRS</shortName>
    </alternativeName>
</protein>
<evidence type="ECO:0000256" key="1">
    <source>
        <dbReference type="ARBA" id="ARBA00004496"/>
    </source>
</evidence>
<dbReference type="InterPro" id="IPR009080">
    <property type="entry name" value="tRNAsynth_Ia_anticodon-bd"/>
</dbReference>
<evidence type="ECO:0000256" key="2">
    <source>
        <dbReference type="ARBA" id="ARBA00005594"/>
    </source>
</evidence>
<dbReference type="EMBL" id="JAENIJ010000027">
    <property type="protein sequence ID" value="MBK1883759.1"/>
    <property type="molecule type" value="Genomic_DNA"/>
</dbReference>
<dbReference type="GO" id="GO:0004817">
    <property type="term" value="F:cysteine-tRNA ligase activity"/>
    <property type="evidence" value="ECO:0007669"/>
    <property type="project" value="UniProtKB-UniRule"/>
</dbReference>
<evidence type="ECO:0000313" key="16">
    <source>
        <dbReference type="EMBL" id="MBK1883759.1"/>
    </source>
</evidence>
<evidence type="ECO:0000256" key="4">
    <source>
        <dbReference type="ARBA" id="ARBA00022490"/>
    </source>
</evidence>
<dbReference type="InterPro" id="IPR014729">
    <property type="entry name" value="Rossmann-like_a/b/a_fold"/>
</dbReference>
<dbReference type="GO" id="GO:0008270">
    <property type="term" value="F:zinc ion binding"/>
    <property type="evidence" value="ECO:0007669"/>
    <property type="project" value="UniProtKB-UniRule"/>
</dbReference>
<evidence type="ECO:0000256" key="10">
    <source>
        <dbReference type="ARBA" id="ARBA00022917"/>
    </source>
</evidence>
<keyword evidence="8 12" id="KW-0862">Zinc</keyword>
<comment type="cofactor">
    <cofactor evidence="12">
        <name>Zn(2+)</name>
        <dbReference type="ChEBI" id="CHEBI:29105"/>
    </cofactor>
    <text evidence="12">Binds 1 zinc ion per subunit.</text>
</comment>
<feature type="domain" description="tRNA synthetases class I catalytic" evidence="13">
    <location>
        <begin position="21"/>
        <end position="319"/>
    </location>
</feature>
<evidence type="ECO:0000259" key="14">
    <source>
        <dbReference type="Pfam" id="PF09190"/>
    </source>
</evidence>
<dbReference type="GO" id="GO:0006423">
    <property type="term" value="P:cysteinyl-tRNA aminoacylation"/>
    <property type="evidence" value="ECO:0007669"/>
    <property type="project" value="UniProtKB-UniRule"/>
</dbReference>
<feature type="binding site" evidence="12">
    <location>
        <position position="214"/>
    </location>
    <ligand>
        <name>Zn(2+)</name>
        <dbReference type="ChEBI" id="CHEBI:29105"/>
    </ligand>
</feature>
<keyword evidence="9 12" id="KW-0067">ATP-binding</keyword>
<dbReference type="GO" id="GO:0005524">
    <property type="term" value="F:ATP binding"/>
    <property type="evidence" value="ECO:0007669"/>
    <property type="project" value="UniProtKB-UniRule"/>
</dbReference>
<keyword evidence="17" id="KW-1185">Reference proteome</keyword>
<dbReference type="EC" id="6.1.1.16" evidence="12"/>
<dbReference type="PANTHER" id="PTHR10890:SF3">
    <property type="entry name" value="CYSTEINE--TRNA LIGASE, CYTOPLASMIC"/>
    <property type="match status" value="1"/>
</dbReference>
<keyword evidence="5 12" id="KW-0436">Ligase</keyword>
<comment type="similarity">
    <text evidence="2 12">Belongs to the class-I aminoacyl-tRNA synthetase family.</text>
</comment>
<organism evidence="16 17">
    <name type="scientific">Luteolibacter pohnpeiensis</name>
    <dbReference type="NCBI Taxonomy" id="454153"/>
    <lineage>
        <taxon>Bacteria</taxon>
        <taxon>Pseudomonadati</taxon>
        <taxon>Verrucomicrobiota</taxon>
        <taxon>Verrucomicrobiia</taxon>
        <taxon>Verrucomicrobiales</taxon>
        <taxon>Verrucomicrobiaceae</taxon>
        <taxon>Luteolibacter</taxon>
    </lineage>
</organism>
<reference evidence="16" key="1">
    <citation type="submission" date="2021-01" db="EMBL/GenBank/DDBJ databases">
        <title>Modified the classification status of verrucomicrobia.</title>
        <authorList>
            <person name="Feng X."/>
        </authorList>
    </citation>
    <scope>NUCLEOTIDE SEQUENCE</scope>
    <source>
        <strain evidence="16">KCTC 22041</strain>
    </source>
</reference>
<dbReference type="AlphaFoldDB" id="A0A934VXR4"/>
<evidence type="ECO:0000256" key="9">
    <source>
        <dbReference type="ARBA" id="ARBA00022840"/>
    </source>
</evidence>
<evidence type="ECO:0000256" key="12">
    <source>
        <dbReference type="HAMAP-Rule" id="MF_00041"/>
    </source>
</evidence>
<dbReference type="CDD" id="cd00672">
    <property type="entry name" value="CysRS_core"/>
    <property type="match status" value="1"/>
</dbReference>
<feature type="binding site" evidence="12">
    <location>
        <position position="239"/>
    </location>
    <ligand>
        <name>Zn(2+)</name>
        <dbReference type="ChEBI" id="CHEBI:29105"/>
    </ligand>
</feature>
<feature type="binding site" evidence="12">
    <location>
        <position position="243"/>
    </location>
    <ligand>
        <name>Zn(2+)</name>
        <dbReference type="ChEBI" id="CHEBI:29105"/>
    </ligand>
</feature>
<comment type="subcellular location">
    <subcellularLocation>
        <location evidence="1 12">Cytoplasm</location>
    </subcellularLocation>
</comment>
<evidence type="ECO:0000256" key="8">
    <source>
        <dbReference type="ARBA" id="ARBA00022833"/>
    </source>
</evidence>
<comment type="catalytic activity">
    <reaction evidence="12">
        <text>tRNA(Cys) + L-cysteine + ATP = L-cysteinyl-tRNA(Cys) + AMP + diphosphate</text>
        <dbReference type="Rhea" id="RHEA:17773"/>
        <dbReference type="Rhea" id="RHEA-COMP:9661"/>
        <dbReference type="Rhea" id="RHEA-COMP:9679"/>
        <dbReference type="ChEBI" id="CHEBI:30616"/>
        <dbReference type="ChEBI" id="CHEBI:33019"/>
        <dbReference type="ChEBI" id="CHEBI:35235"/>
        <dbReference type="ChEBI" id="CHEBI:78442"/>
        <dbReference type="ChEBI" id="CHEBI:78517"/>
        <dbReference type="ChEBI" id="CHEBI:456215"/>
        <dbReference type="EC" id="6.1.1.16"/>
    </reaction>
</comment>
<accession>A0A934VXR4</accession>
<comment type="subunit">
    <text evidence="3 12">Monomer.</text>
</comment>
<feature type="binding site" evidence="12">
    <location>
        <position position="274"/>
    </location>
    <ligand>
        <name>ATP</name>
        <dbReference type="ChEBI" id="CHEBI:30616"/>
    </ligand>
</feature>